<evidence type="ECO:0000256" key="7">
    <source>
        <dbReference type="ARBA" id="ARBA00022679"/>
    </source>
</evidence>
<evidence type="ECO:0000256" key="12">
    <source>
        <dbReference type="ARBA" id="ARBA00022840"/>
    </source>
</evidence>
<evidence type="ECO:0000256" key="2">
    <source>
        <dbReference type="ARBA" id="ARBA00004996"/>
    </source>
</evidence>
<keyword evidence="11" id="KW-0418">Kinase</keyword>
<comment type="catalytic activity">
    <reaction evidence="15">
        <text>D-ribose 5-phosphate + ATP = 5-phospho-alpha-D-ribose 1-diphosphate + AMP + H(+)</text>
        <dbReference type="Rhea" id="RHEA:15609"/>
        <dbReference type="ChEBI" id="CHEBI:15378"/>
        <dbReference type="ChEBI" id="CHEBI:30616"/>
        <dbReference type="ChEBI" id="CHEBI:58017"/>
        <dbReference type="ChEBI" id="CHEBI:78346"/>
        <dbReference type="ChEBI" id="CHEBI:456215"/>
        <dbReference type="EC" id="2.7.6.1"/>
    </reaction>
</comment>
<dbReference type="FunFam" id="3.40.50.2020:FF:000017">
    <property type="entry name" value="Ribose-phosphate pyrophosphokinase 1"/>
    <property type="match status" value="1"/>
</dbReference>
<feature type="compositionally biased region" description="Low complexity" evidence="17">
    <location>
        <begin position="215"/>
        <end position="235"/>
    </location>
</feature>
<gene>
    <name evidence="19" type="ORF">SAPINGB_P002973</name>
</gene>
<evidence type="ECO:0000256" key="6">
    <source>
        <dbReference type="ARBA" id="ARBA00022553"/>
    </source>
</evidence>
<comment type="subcellular location">
    <subcellularLocation>
        <location evidence="1">Cytoplasm</location>
    </subcellularLocation>
</comment>
<dbReference type="InterPro" id="IPR029057">
    <property type="entry name" value="PRTase-like"/>
</dbReference>
<dbReference type="GO" id="GO:0006164">
    <property type="term" value="P:purine nucleotide biosynthetic process"/>
    <property type="evidence" value="ECO:0007669"/>
    <property type="project" value="TreeGrafter"/>
</dbReference>
<evidence type="ECO:0000256" key="15">
    <source>
        <dbReference type="ARBA" id="ARBA00049535"/>
    </source>
</evidence>
<accession>A0A5E8BN65</accession>
<keyword evidence="13" id="KW-0460">Magnesium</keyword>
<evidence type="ECO:0000256" key="13">
    <source>
        <dbReference type="ARBA" id="ARBA00022842"/>
    </source>
</evidence>
<keyword evidence="6" id="KW-0597">Phosphoprotein</keyword>
<dbReference type="InterPro" id="IPR000836">
    <property type="entry name" value="PRTase_dom"/>
</dbReference>
<keyword evidence="5" id="KW-0963">Cytoplasm</keyword>
<evidence type="ECO:0000256" key="3">
    <source>
        <dbReference type="ARBA" id="ARBA00006478"/>
    </source>
</evidence>
<feature type="region of interest" description="Disordered" evidence="17">
    <location>
        <begin position="264"/>
        <end position="315"/>
    </location>
</feature>
<comment type="pathway">
    <text evidence="2">Metabolic intermediate biosynthesis; 5-phospho-alpha-D-ribose 1-diphosphate biosynthesis; 5-phospho-alpha-D-ribose 1-diphosphate from D-ribose 5-phosphate (route I): step 1/1.</text>
</comment>
<name>A0A5E8BN65_9ASCO</name>
<evidence type="ECO:0000256" key="1">
    <source>
        <dbReference type="ARBA" id="ARBA00004496"/>
    </source>
</evidence>
<dbReference type="GO" id="GO:0002189">
    <property type="term" value="C:ribose phosphate diphosphokinase complex"/>
    <property type="evidence" value="ECO:0007669"/>
    <property type="project" value="TreeGrafter"/>
</dbReference>
<feature type="region of interest" description="Disordered" evidence="17">
    <location>
        <begin position="197"/>
        <end position="242"/>
    </location>
</feature>
<evidence type="ECO:0000256" key="9">
    <source>
        <dbReference type="ARBA" id="ARBA00022727"/>
    </source>
</evidence>
<evidence type="ECO:0000256" key="16">
    <source>
        <dbReference type="ARBA" id="ARBA00077829"/>
    </source>
</evidence>
<dbReference type="SUPFAM" id="SSF53271">
    <property type="entry name" value="PRTase-like"/>
    <property type="match status" value="3"/>
</dbReference>
<dbReference type="GO" id="GO:0016301">
    <property type="term" value="F:kinase activity"/>
    <property type="evidence" value="ECO:0007669"/>
    <property type="project" value="UniProtKB-KW"/>
</dbReference>
<dbReference type="EMBL" id="CABVLU010000002">
    <property type="protein sequence ID" value="VVT51068.1"/>
    <property type="molecule type" value="Genomic_DNA"/>
</dbReference>
<evidence type="ECO:0000256" key="8">
    <source>
        <dbReference type="ARBA" id="ARBA00022723"/>
    </source>
</evidence>
<dbReference type="InterPro" id="IPR005946">
    <property type="entry name" value="Rib-P_diPkinase"/>
</dbReference>
<evidence type="ECO:0000256" key="17">
    <source>
        <dbReference type="SAM" id="MobiDB-lite"/>
    </source>
</evidence>
<dbReference type="PROSITE" id="PS00114">
    <property type="entry name" value="PRPP_SYNTHASE"/>
    <property type="match status" value="1"/>
</dbReference>
<dbReference type="FunFam" id="3.40.50.2020:FF:000043">
    <property type="entry name" value="Ribose-phosphate pyrophosphokinase 1"/>
    <property type="match status" value="1"/>
</dbReference>
<proteinExistence type="inferred from homology"/>
<dbReference type="OrthoDB" id="413572at2759"/>
<dbReference type="PANTHER" id="PTHR10210">
    <property type="entry name" value="RIBOSE-PHOSPHATE DIPHOSPHOKINASE FAMILY MEMBER"/>
    <property type="match status" value="1"/>
</dbReference>
<evidence type="ECO:0000256" key="10">
    <source>
        <dbReference type="ARBA" id="ARBA00022741"/>
    </source>
</evidence>
<dbReference type="Gene3D" id="3.40.50.2020">
    <property type="match status" value="3"/>
</dbReference>
<keyword evidence="20" id="KW-1185">Reference proteome</keyword>
<dbReference type="NCBIfam" id="TIGR01251">
    <property type="entry name" value="ribP_PPkin"/>
    <property type="match status" value="1"/>
</dbReference>
<dbReference type="Pfam" id="PF13793">
    <property type="entry name" value="Pribosyltran_N"/>
    <property type="match status" value="1"/>
</dbReference>
<dbReference type="SMART" id="SM01400">
    <property type="entry name" value="Pribosyltran_N"/>
    <property type="match status" value="1"/>
</dbReference>
<reference evidence="19 20" key="1">
    <citation type="submission" date="2019-09" db="EMBL/GenBank/DDBJ databases">
        <authorList>
            <person name="Brejova B."/>
        </authorList>
    </citation>
    <scope>NUCLEOTIDE SEQUENCE [LARGE SCALE GENOMIC DNA]</scope>
</reference>
<dbReference type="GO" id="GO:0005524">
    <property type="term" value="F:ATP binding"/>
    <property type="evidence" value="ECO:0007669"/>
    <property type="project" value="UniProtKB-KW"/>
</dbReference>
<feature type="compositionally biased region" description="Low complexity" evidence="17">
    <location>
        <begin position="270"/>
        <end position="283"/>
    </location>
</feature>
<dbReference type="InterPro" id="IPR000842">
    <property type="entry name" value="PRib_PP_synth_CS"/>
</dbReference>
<comment type="similarity">
    <text evidence="3">Belongs to the ribose-phosphate pyrophosphokinase family.</text>
</comment>
<dbReference type="CDD" id="cd06223">
    <property type="entry name" value="PRTases_typeI"/>
    <property type="match status" value="2"/>
</dbReference>
<keyword evidence="10" id="KW-0547">Nucleotide-binding</keyword>
<dbReference type="GeneID" id="43581791"/>
<dbReference type="Pfam" id="PF14572">
    <property type="entry name" value="Pribosyl_synth"/>
    <property type="match status" value="2"/>
</dbReference>
<evidence type="ECO:0000256" key="5">
    <source>
        <dbReference type="ARBA" id="ARBA00022490"/>
    </source>
</evidence>
<sequence>MRKSHVFVGSSHPELGQLICDRLGVEPGKCTLRKFSNGETSIEIGVSVRDEDVYVVQSGSADINDHIMELLILISGCRGGSANKITAVIPCFPYAKQSKMKKHRGAITARMLANLLIMAGADHVITMDLHATQMQGFFSKPVDNLLAGPTLARWIRHNVPDYSAAVIVSKNPGGTKRVTALADALKVNFAMIHTDRRRAQHKIPGRSGARPPVISTTTAAAAARKSPASARTPSSGLSHGFSASDIADEEDEATENDGPVKVVIDHADGTSSSTTTTTTTTDPSTPPRIIPSSNEKKDQEEEDEEVSDINTQSVHVARIVQGHVVNDDEYPEDEEDENDLFAKLRRDGAPGTAPGTVGEYGSESMYSEHALGGTGDAESSDEEDAHDDSEYHLGASADGNGKAAGRVQEKVITLVGDVRGRTAILLDDMIDRAGSFVAAAELCYKNCGAKRVLVVATHAIFSGNSLEALDACPYIDQIVVTNTYPIPAEKRARCKKLVVIDVSTILAECIRRNHHGESISALFEQLLQL</sequence>
<dbReference type="RefSeq" id="XP_031853582.1">
    <property type="nucleotide sequence ID" value="XM_031997691.1"/>
</dbReference>
<feature type="domain" description="Ribose-phosphate pyrophosphokinase N-terminal" evidence="18">
    <location>
        <begin position="6"/>
        <end position="120"/>
    </location>
</feature>
<evidence type="ECO:0000313" key="20">
    <source>
        <dbReference type="Proteomes" id="UP000398389"/>
    </source>
</evidence>
<evidence type="ECO:0000256" key="11">
    <source>
        <dbReference type="ARBA" id="ARBA00022777"/>
    </source>
</evidence>
<dbReference type="Proteomes" id="UP000398389">
    <property type="component" value="Unassembled WGS sequence"/>
</dbReference>
<evidence type="ECO:0000256" key="14">
    <source>
        <dbReference type="ARBA" id="ARBA00040334"/>
    </source>
</evidence>
<dbReference type="GO" id="GO:0009156">
    <property type="term" value="P:ribonucleoside monophosphate biosynthetic process"/>
    <property type="evidence" value="ECO:0007669"/>
    <property type="project" value="InterPro"/>
</dbReference>
<dbReference type="GO" id="GO:0004749">
    <property type="term" value="F:ribose phosphate diphosphokinase activity"/>
    <property type="evidence" value="ECO:0007669"/>
    <property type="project" value="UniProtKB-EC"/>
</dbReference>
<dbReference type="PANTHER" id="PTHR10210:SF57">
    <property type="entry name" value="RIBOSE-PHOSPHATE DIPHOSPHOKINASE"/>
    <property type="match status" value="1"/>
</dbReference>
<organism evidence="19 20">
    <name type="scientific">Magnusiomyces paraingens</name>
    <dbReference type="NCBI Taxonomy" id="2606893"/>
    <lineage>
        <taxon>Eukaryota</taxon>
        <taxon>Fungi</taxon>
        <taxon>Dikarya</taxon>
        <taxon>Ascomycota</taxon>
        <taxon>Saccharomycotina</taxon>
        <taxon>Dipodascomycetes</taxon>
        <taxon>Dipodascales</taxon>
        <taxon>Dipodascaceae</taxon>
        <taxon>Magnusiomyces</taxon>
    </lineage>
</organism>
<dbReference type="EC" id="2.7.6.1" evidence="4"/>
<dbReference type="GO" id="GO:0005737">
    <property type="term" value="C:cytoplasm"/>
    <property type="evidence" value="ECO:0007669"/>
    <property type="project" value="UniProtKB-SubCell"/>
</dbReference>
<evidence type="ECO:0000259" key="18">
    <source>
        <dbReference type="Pfam" id="PF13793"/>
    </source>
</evidence>
<keyword evidence="7" id="KW-0808">Transferase</keyword>
<dbReference type="AlphaFoldDB" id="A0A5E8BN65"/>
<evidence type="ECO:0000256" key="4">
    <source>
        <dbReference type="ARBA" id="ARBA00013247"/>
    </source>
</evidence>
<keyword evidence="12" id="KW-0067">ATP-binding</keyword>
<dbReference type="GO" id="GO:0006015">
    <property type="term" value="P:5-phosphoribose 1-diphosphate biosynthetic process"/>
    <property type="evidence" value="ECO:0007669"/>
    <property type="project" value="TreeGrafter"/>
</dbReference>
<evidence type="ECO:0000313" key="19">
    <source>
        <dbReference type="EMBL" id="VVT51068.1"/>
    </source>
</evidence>
<protein>
    <recommendedName>
        <fullName evidence="14">Ribose-phosphate pyrophosphokinase 1</fullName>
        <ecNumber evidence="4">2.7.6.1</ecNumber>
    </recommendedName>
    <alternativeName>
        <fullName evidence="16">Phosphoribosyl pyrophosphate synthase 1</fullName>
    </alternativeName>
</protein>
<feature type="compositionally biased region" description="Acidic residues" evidence="17">
    <location>
        <begin position="378"/>
        <end position="387"/>
    </location>
</feature>
<dbReference type="InterPro" id="IPR029099">
    <property type="entry name" value="Pribosyltran_N"/>
</dbReference>
<keyword evidence="9" id="KW-0545">Nucleotide biosynthesis</keyword>
<feature type="region of interest" description="Disordered" evidence="17">
    <location>
        <begin position="344"/>
        <end position="402"/>
    </location>
</feature>
<dbReference type="GO" id="GO:0000287">
    <property type="term" value="F:magnesium ion binding"/>
    <property type="evidence" value="ECO:0007669"/>
    <property type="project" value="InterPro"/>
</dbReference>
<keyword evidence="8" id="KW-0479">Metal-binding</keyword>